<protein>
    <submittedName>
        <fullName evidence="1">DUF1398 domain-containing protein</fullName>
    </submittedName>
</protein>
<proteinExistence type="predicted"/>
<dbReference type="EMBL" id="RAXT01000040">
    <property type="protein sequence ID" value="RKG36576.1"/>
    <property type="molecule type" value="Genomic_DNA"/>
</dbReference>
<evidence type="ECO:0000313" key="2">
    <source>
        <dbReference type="Proteomes" id="UP000280405"/>
    </source>
</evidence>
<dbReference type="Proteomes" id="UP000280405">
    <property type="component" value="Unassembled WGS sequence"/>
</dbReference>
<accession>A0A3A8ET00</accession>
<dbReference type="SUPFAM" id="SSF160419">
    <property type="entry name" value="YdfO-like"/>
    <property type="match status" value="1"/>
</dbReference>
<dbReference type="AlphaFoldDB" id="A0A3A8ET00"/>
<dbReference type="Pfam" id="PF07166">
    <property type="entry name" value="DUF1398"/>
    <property type="match status" value="1"/>
</dbReference>
<dbReference type="RefSeq" id="WP_120384861.1">
    <property type="nucleotide sequence ID" value="NZ_RAXT01000040.1"/>
</dbReference>
<sequence length="134" mass="14943">MTDFTSQQISTISAVFEQSNSGEIHFGEVIQQLISVGVESYTVDYRRGETTYYFPNGASIRHTFETDAASIATHFDAQLVKQAILGAQSGQVMYPLFKALTYQAGCIGYSVWIVGKNVQYFGRLGEIHLEKFPQ</sequence>
<keyword evidence="2" id="KW-1185">Reference proteome</keyword>
<dbReference type="Gene3D" id="3.30.1810.10">
    <property type="entry name" value="YdfO-like"/>
    <property type="match status" value="1"/>
</dbReference>
<dbReference type="InterPro" id="IPR036696">
    <property type="entry name" value="YdfO-like_sf"/>
</dbReference>
<dbReference type="OrthoDB" id="5954591at2"/>
<dbReference type="InterPro" id="IPR009833">
    <property type="entry name" value="DUF1398"/>
</dbReference>
<reference evidence="1 2" key="1">
    <citation type="submission" date="2018-09" db="EMBL/GenBank/DDBJ databases">
        <title>The draft genome of Acinetobacter spp. strains.</title>
        <authorList>
            <person name="Qin J."/>
            <person name="Feng Y."/>
            <person name="Zong Z."/>
        </authorList>
    </citation>
    <scope>NUCLEOTIDE SEQUENCE [LARGE SCALE GENOMIC DNA]</scope>
    <source>
        <strain evidence="1 2">WCHAc060115</strain>
    </source>
</reference>
<evidence type="ECO:0000313" key="1">
    <source>
        <dbReference type="EMBL" id="RKG36576.1"/>
    </source>
</evidence>
<comment type="caution">
    <text evidence="1">The sequence shown here is derived from an EMBL/GenBank/DDBJ whole genome shotgun (WGS) entry which is preliminary data.</text>
</comment>
<organism evidence="1 2">
    <name type="scientific">Acinetobacter rongchengensis</name>
    <dbReference type="NCBI Taxonomy" id="2419601"/>
    <lineage>
        <taxon>Bacteria</taxon>
        <taxon>Pseudomonadati</taxon>
        <taxon>Pseudomonadota</taxon>
        <taxon>Gammaproteobacteria</taxon>
        <taxon>Moraxellales</taxon>
        <taxon>Moraxellaceae</taxon>
        <taxon>Acinetobacter</taxon>
    </lineage>
</organism>
<name>A0A3A8ET00_9GAMM</name>
<gene>
    <name evidence="1" type="ORF">D7V20_14310</name>
</gene>